<accession>A0AAW1YDG0</accession>
<dbReference type="PANTHER" id="PTHR31672">
    <property type="entry name" value="BNACNNG10540D PROTEIN"/>
    <property type="match status" value="1"/>
</dbReference>
<dbReference type="Proteomes" id="UP001457282">
    <property type="component" value="Unassembled WGS sequence"/>
</dbReference>
<dbReference type="AlphaFoldDB" id="A0AAW1YDG0"/>
<dbReference type="InterPro" id="IPR006527">
    <property type="entry name" value="F-box-assoc_dom_typ1"/>
</dbReference>
<reference evidence="2 3" key="1">
    <citation type="journal article" date="2023" name="G3 (Bethesda)">
        <title>A chromosome-length genome assembly and annotation of blackberry (Rubus argutus, cv. 'Hillquist').</title>
        <authorList>
            <person name="Bruna T."/>
            <person name="Aryal R."/>
            <person name="Dudchenko O."/>
            <person name="Sargent D.J."/>
            <person name="Mead D."/>
            <person name="Buti M."/>
            <person name="Cavallini A."/>
            <person name="Hytonen T."/>
            <person name="Andres J."/>
            <person name="Pham M."/>
            <person name="Weisz D."/>
            <person name="Mascagni F."/>
            <person name="Usai G."/>
            <person name="Natali L."/>
            <person name="Bassil N."/>
            <person name="Fernandez G.E."/>
            <person name="Lomsadze A."/>
            <person name="Armour M."/>
            <person name="Olukolu B."/>
            <person name="Poorten T."/>
            <person name="Britton C."/>
            <person name="Davik J."/>
            <person name="Ashrafi H."/>
            <person name="Aiden E.L."/>
            <person name="Borodovsky M."/>
            <person name="Worthington M."/>
        </authorList>
    </citation>
    <scope>NUCLEOTIDE SEQUENCE [LARGE SCALE GENOMIC DNA]</scope>
    <source>
        <strain evidence="2">PI 553951</strain>
    </source>
</reference>
<evidence type="ECO:0000259" key="1">
    <source>
        <dbReference type="PROSITE" id="PS50181"/>
    </source>
</evidence>
<gene>
    <name evidence="2" type="ORF">M0R45_011247</name>
</gene>
<protein>
    <recommendedName>
        <fullName evidence="1">F-box domain-containing protein</fullName>
    </recommendedName>
</protein>
<dbReference type="InterPro" id="IPR001810">
    <property type="entry name" value="F-box_dom"/>
</dbReference>
<evidence type="ECO:0000313" key="3">
    <source>
        <dbReference type="Proteomes" id="UP001457282"/>
    </source>
</evidence>
<keyword evidence="3" id="KW-1185">Reference proteome</keyword>
<dbReference type="PANTHER" id="PTHR31672:SF13">
    <property type="entry name" value="F-BOX PROTEIN CPR30-LIKE"/>
    <property type="match status" value="1"/>
</dbReference>
<dbReference type="SUPFAM" id="SSF50965">
    <property type="entry name" value="Galactose oxidase, central domain"/>
    <property type="match status" value="1"/>
</dbReference>
<dbReference type="InterPro" id="IPR050796">
    <property type="entry name" value="SCF_F-box_component"/>
</dbReference>
<dbReference type="Pfam" id="PF07734">
    <property type="entry name" value="FBA_1"/>
    <property type="match status" value="1"/>
</dbReference>
<comment type="caution">
    <text evidence="2">The sequence shown here is derived from an EMBL/GenBank/DDBJ whole genome shotgun (WGS) entry which is preliminary data.</text>
</comment>
<dbReference type="SUPFAM" id="SSF81383">
    <property type="entry name" value="F-box domain"/>
    <property type="match status" value="1"/>
</dbReference>
<feature type="domain" description="F-box" evidence="1">
    <location>
        <begin position="5"/>
        <end position="51"/>
    </location>
</feature>
<dbReference type="EMBL" id="JBEDUW010000002">
    <property type="protein sequence ID" value="KAK9945748.1"/>
    <property type="molecule type" value="Genomic_DNA"/>
</dbReference>
<dbReference type="InterPro" id="IPR017451">
    <property type="entry name" value="F-box-assoc_interact_dom"/>
</dbReference>
<dbReference type="InterPro" id="IPR036047">
    <property type="entry name" value="F-box-like_dom_sf"/>
</dbReference>
<dbReference type="PROSITE" id="PS50181">
    <property type="entry name" value="FBOX"/>
    <property type="match status" value="1"/>
</dbReference>
<sequence>MAAILSPISYLPSEVVGYILLRLPVDDLIRCMCVLKRWNAIIRSQKFIKDHLKCSLENKIDRSIVLKDDQADSDFFSLAFYARDSFSNARRIAQPLTHPGRDTVIVGNCNGLLCIYNRFHDNDLAVWNPSIHRFRRIPFTPIEIPPSTKGSYPTYGFGFDITNDDYKLVRIVEFHNIDRKLVGSEVKLYSLRGNSWKRIQSLPCTGISYYSHAVPLNGALHWLVNHRSHSNEERVLTLDLATETFKEFPTPFAEIDCGIGLEVLGSNLCICVNHFGTQNDVWLMKKYGVADSWTPLYTIKQEAVDWLLEYCRPLVFSNTGKRVLLQSNSDITLDKNLFWYDLEKKMVKELKIPGLPSLFTAAICVGSLLLFDGDPVARQQQAKRKFEAGNSRNCLF</sequence>
<dbReference type="Gene3D" id="1.20.1280.50">
    <property type="match status" value="1"/>
</dbReference>
<dbReference type="SMART" id="SM00256">
    <property type="entry name" value="FBOX"/>
    <property type="match status" value="1"/>
</dbReference>
<dbReference type="NCBIfam" id="TIGR01640">
    <property type="entry name" value="F_box_assoc_1"/>
    <property type="match status" value="1"/>
</dbReference>
<name>A0AAW1YDG0_RUBAR</name>
<dbReference type="InterPro" id="IPR011043">
    <property type="entry name" value="Gal_Oxase/kelch_b-propeller"/>
</dbReference>
<dbReference type="Pfam" id="PF00646">
    <property type="entry name" value="F-box"/>
    <property type="match status" value="1"/>
</dbReference>
<evidence type="ECO:0000313" key="2">
    <source>
        <dbReference type="EMBL" id="KAK9945748.1"/>
    </source>
</evidence>
<organism evidence="2 3">
    <name type="scientific">Rubus argutus</name>
    <name type="common">Southern blackberry</name>
    <dbReference type="NCBI Taxonomy" id="59490"/>
    <lineage>
        <taxon>Eukaryota</taxon>
        <taxon>Viridiplantae</taxon>
        <taxon>Streptophyta</taxon>
        <taxon>Embryophyta</taxon>
        <taxon>Tracheophyta</taxon>
        <taxon>Spermatophyta</taxon>
        <taxon>Magnoliopsida</taxon>
        <taxon>eudicotyledons</taxon>
        <taxon>Gunneridae</taxon>
        <taxon>Pentapetalae</taxon>
        <taxon>rosids</taxon>
        <taxon>fabids</taxon>
        <taxon>Rosales</taxon>
        <taxon>Rosaceae</taxon>
        <taxon>Rosoideae</taxon>
        <taxon>Rosoideae incertae sedis</taxon>
        <taxon>Rubus</taxon>
    </lineage>
</organism>
<proteinExistence type="predicted"/>